<feature type="compositionally biased region" description="Basic and acidic residues" evidence="6">
    <location>
        <begin position="434"/>
        <end position="448"/>
    </location>
</feature>
<feature type="compositionally biased region" description="Basic and acidic residues" evidence="6">
    <location>
        <begin position="895"/>
        <end position="910"/>
    </location>
</feature>
<dbReference type="OrthoDB" id="17346at2759"/>
<feature type="compositionally biased region" description="Acidic residues" evidence="6">
    <location>
        <begin position="788"/>
        <end position="797"/>
    </location>
</feature>
<feature type="compositionally biased region" description="Pro residues" evidence="6">
    <location>
        <begin position="225"/>
        <end position="239"/>
    </location>
</feature>
<keyword evidence="9" id="KW-1185">Reference proteome</keyword>
<comment type="subcellular location">
    <subcellularLocation>
        <location evidence="1">Cytoplasm</location>
    </subcellularLocation>
</comment>
<feature type="compositionally biased region" description="Pro residues" evidence="6">
    <location>
        <begin position="647"/>
        <end position="663"/>
    </location>
</feature>
<keyword evidence="5" id="KW-0963">Cytoplasm</keyword>
<protein>
    <recommendedName>
        <fullName evidence="3">Rab3 GTPase-activating protein catalytic subunit</fullName>
    </recommendedName>
</protein>
<feature type="compositionally biased region" description="Acidic residues" evidence="6">
    <location>
        <begin position="308"/>
        <end position="321"/>
    </location>
</feature>
<evidence type="ECO:0000313" key="8">
    <source>
        <dbReference type="EMBL" id="TFJ84925.1"/>
    </source>
</evidence>
<evidence type="ECO:0000259" key="7">
    <source>
        <dbReference type="Pfam" id="PF13890"/>
    </source>
</evidence>
<feature type="compositionally biased region" description="Basic and acidic residues" evidence="6">
    <location>
        <begin position="296"/>
        <end position="307"/>
    </location>
</feature>
<comment type="similarity">
    <text evidence="2">Belongs to the Rab3-GAP catalytic subunit family.</text>
</comment>
<feature type="region of interest" description="Disordered" evidence="6">
    <location>
        <begin position="639"/>
        <end position="666"/>
    </location>
</feature>
<dbReference type="PANTHER" id="PTHR21422:SF9">
    <property type="entry name" value="RAB3 GTPASE-ACTIVATING PROTEIN CATALYTIC SUBUNIT"/>
    <property type="match status" value="1"/>
</dbReference>
<feature type="compositionally biased region" description="Basic and acidic residues" evidence="6">
    <location>
        <begin position="322"/>
        <end position="333"/>
    </location>
</feature>
<dbReference type="InterPro" id="IPR026147">
    <property type="entry name" value="Rab3GAP1_conserved"/>
</dbReference>
<feature type="region of interest" description="Disordered" evidence="6">
    <location>
        <begin position="24"/>
        <end position="70"/>
    </location>
</feature>
<feature type="compositionally biased region" description="Basic and acidic residues" evidence="6">
    <location>
        <begin position="825"/>
        <end position="848"/>
    </location>
</feature>
<feature type="compositionally biased region" description="Basic and acidic residues" evidence="6">
    <location>
        <begin position="798"/>
        <end position="807"/>
    </location>
</feature>
<gene>
    <name evidence="8" type="ORF">NSK_003955</name>
</gene>
<feature type="compositionally biased region" description="Basic and acidic residues" evidence="6">
    <location>
        <begin position="759"/>
        <end position="778"/>
    </location>
</feature>
<feature type="compositionally biased region" description="Acidic residues" evidence="6">
    <location>
        <begin position="726"/>
        <end position="735"/>
    </location>
</feature>
<comment type="caution">
    <text evidence="8">The sequence shown here is derived from an EMBL/GenBank/DDBJ whole genome shotgun (WGS) entry which is preliminary data.</text>
</comment>
<dbReference type="Proteomes" id="UP000355283">
    <property type="component" value="Unassembled WGS sequence"/>
</dbReference>
<reference evidence="8 9" key="1">
    <citation type="submission" date="2019-01" db="EMBL/GenBank/DDBJ databases">
        <title>Nuclear Genome Assembly of the Microalgal Biofuel strain Nannochloropsis salina CCMP1776.</title>
        <authorList>
            <person name="Hovde B."/>
        </authorList>
    </citation>
    <scope>NUCLEOTIDE SEQUENCE [LARGE SCALE GENOMIC DNA]</scope>
    <source>
        <strain evidence="8 9">CCMP1776</strain>
    </source>
</reference>
<dbReference type="InterPro" id="IPR045700">
    <property type="entry name" value="Rab3GAP1"/>
</dbReference>
<feature type="compositionally biased region" description="Acidic residues" evidence="6">
    <location>
        <begin position="39"/>
        <end position="51"/>
    </location>
</feature>
<dbReference type="GO" id="GO:0005096">
    <property type="term" value="F:GTPase activator activity"/>
    <property type="evidence" value="ECO:0007669"/>
    <property type="project" value="UniProtKB-KW"/>
</dbReference>
<feature type="compositionally biased region" description="Basic and acidic residues" evidence="6">
    <location>
        <begin position="52"/>
        <end position="61"/>
    </location>
</feature>
<dbReference type="AlphaFoldDB" id="A0A4D9D645"/>
<dbReference type="EMBL" id="SDOX01000017">
    <property type="protein sequence ID" value="TFJ84925.1"/>
    <property type="molecule type" value="Genomic_DNA"/>
</dbReference>
<evidence type="ECO:0000313" key="9">
    <source>
        <dbReference type="Proteomes" id="UP000355283"/>
    </source>
</evidence>
<accession>A0A4D9D645</accession>
<evidence type="ECO:0000256" key="6">
    <source>
        <dbReference type="SAM" id="MobiDB-lite"/>
    </source>
</evidence>
<feature type="domain" description="Rab3GAP catalytic subunit conserved" evidence="7">
    <location>
        <begin position="468"/>
        <end position="581"/>
    </location>
</feature>
<feature type="region of interest" description="Disordered" evidence="6">
    <location>
        <begin position="268"/>
        <end position="362"/>
    </location>
</feature>
<name>A0A4D9D645_9STRA</name>
<sequence length="943" mass="101346">MAAFVRELSMRPAPIPREIDEVVAQVLEEDGAEGGVEGKEEEEEEEEEEGGVEGKEEKGEEGGEEDGEEEISFVTRALKMKGLASPSPTSQPSPPPSPAPSPPPSSPPSPRPVMAAPVGALVSVLALALASTETLRGMASVWVKVVQELRWRWDRGMRIPRMEAGRKKKASSAGPGASVDVEACLLHQKLQVLDLCCERRARRNQEEAQVARAASKNVRRLRPSSRPPSLPSSPPPSAVPGPVGKEMGSLEGMQAAAPATREGVVTATDAGQEGGPRQTPVEGDGKSGRSQSTLGDRVEIEGQRGKEGEEEEEEEGEEEEFFEARHGGEESGNKSEPSLPRSLPPSLPLSSSSPSSQHRRHSSFERVGALAAVLIAGKADAFQFMLRKGRRDTVVVHPVLQEEGPMTEDSVLQRRQLLNQALRARTTRRTGTLRGKERGREPASKVGEEGVEGEEGEAADPGGLEVLLSQLTGPKITSDMQAFKAANPHAVLADFLRWQVPEAWVRGEGGVEAEAEGEVEDVAMEWGSLGHVDRAQVEAHWNLPVGRLIAFWGEAPAIPAARQAPLFQEALAAEQVLHFLETLSPASLLCQALAAGCATVFCLLRHAPTPTVHGPATQAALDQLEGLIAEAISHLHDHQTTSEAMLFPPPSSSPSRPPSPPSRGPVSQACLTACERVCMAVARIENRLRCTTALWQVLPDQMRLIEGMVEGCSTAPVVSWRGALLLEEEEEEEEGDKGGEEGEEGKKVEEGEEDGDGANGRERNKEGGIVVPRKEKGRNQGGRRGGGEGEEEEEDELLHEYSDIQERRRSKRSSSSDLPTSARGIMEEKKERDGGGGREGADRQEEGGKQGVEGEEVALPPYVEAGMPSPPEVKTYVLRLTDQNPFYPRMAPGEGEGRGGGREGGRKREGLASSLAVTSRLFASIDRKEDSLRLALAHAESEV</sequence>
<proteinExistence type="inferred from homology"/>
<feature type="region of interest" description="Disordered" evidence="6">
    <location>
        <begin position="726"/>
        <end position="870"/>
    </location>
</feature>
<evidence type="ECO:0000256" key="4">
    <source>
        <dbReference type="ARBA" id="ARBA00022468"/>
    </source>
</evidence>
<dbReference type="GO" id="GO:0005737">
    <property type="term" value="C:cytoplasm"/>
    <property type="evidence" value="ECO:0007669"/>
    <property type="project" value="UniProtKB-SubCell"/>
</dbReference>
<feature type="compositionally biased region" description="Acidic residues" evidence="6">
    <location>
        <begin position="449"/>
        <end position="458"/>
    </location>
</feature>
<feature type="compositionally biased region" description="Pro residues" evidence="6">
    <location>
        <begin position="89"/>
        <end position="111"/>
    </location>
</feature>
<evidence type="ECO:0000256" key="5">
    <source>
        <dbReference type="ARBA" id="ARBA00022490"/>
    </source>
</evidence>
<feature type="region of interest" description="Disordered" evidence="6">
    <location>
        <begin position="885"/>
        <end position="911"/>
    </location>
</feature>
<dbReference type="Pfam" id="PF13890">
    <property type="entry name" value="Rab3-GTPase_cat"/>
    <property type="match status" value="1"/>
</dbReference>
<organism evidence="8 9">
    <name type="scientific">Nannochloropsis salina CCMP1776</name>
    <dbReference type="NCBI Taxonomy" id="1027361"/>
    <lineage>
        <taxon>Eukaryota</taxon>
        <taxon>Sar</taxon>
        <taxon>Stramenopiles</taxon>
        <taxon>Ochrophyta</taxon>
        <taxon>Eustigmatophyceae</taxon>
        <taxon>Eustigmatales</taxon>
        <taxon>Monodopsidaceae</taxon>
        <taxon>Microchloropsis</taxon>
        <taxon>Microchloropsis salina</taxon>
    </lineage>
</organism>
<feature type="region of interest" description="Disordered" evidence="6">
    <location>
        <begin position="429"/>
        <end position="459"/>
    </location>
</feature>
<feature type="region of interest" description="Disordered" evidence="6">
    <location>
        <begin position="206"/>
        <end position="248"/>
    </location>
</feature>
<evidence type="ECO:0000256" key="2">
    <source>
        <dbReference type="ARBA" id="ARBA00008856"/>
    </source>
</evidence>
<evidence type="ECO:0000256" key="3">
    <source>
        <dbReference type="ARBA" id="ARBA00015817"/>
    </source>
</evidence>
<feature type="compositionally biased region" description="Basic and acidic residues" evidence="6">
    <location>
        <begin position="736"/>
        <end position="749"/>
    </location>
</feature>
<feature type="region of interest" description="Disordered" evidence="6">
    <location>
        <begin position="83"/>
        <end position="112"/>
    </location>
</feature>
<keyword evidence="4" id="KW-0343">GTPase activation</keyword>
<evidence type="ECO:0000256" key="1">
    <source>
        <dbReference type="ARBA" id="ARBA00004496"/>
    </source>
</evidence>
<dbReference type="PANTHER" id="PTHR21422">
    <property type="entry name" value="RAB3 GTPASE-ACTIVATING PROTEIN CATALYTIC SUBUNIT"/>
    <property type="match status" value="1"/>
</dbReference>